<sequence>MVSKFERRKDTVQELTESGATHVGRIAMIIAGAVRDVTREIGDWITDGIEMREASRKAQADAADEEPDVAKGDVDGSDGPAAK</sequence>
<comment type="caution">
    <text evidence="2">The sequence shown here is derived from an EMBL/GenBank/DDBJ whole genome shotgun (WGS) entry which is preliminary data.</text>
</comment>
<proteinExistence type="predicted"/>
<dbReference type="RefSeq" id="WP_378408970.1">
    <property type="nucleotide sequence ID" value="NZ_JBHTCS010000028.1"/>
</dbReference>
<evidence type="ECO:0000256" key="1">
    <source>
        <dbReference type="SAM" id="MobiDB-lite"/>
    </source>
</evidence>
<feature type="region of interest" description="Disordered" evidence="1">
    <location>
        <begin position="53"/>
        <end position="83"/>
    </location>
</feature>
<gene>
    <name evidence="2" type="ORF">ACFQS9_23550</name>
</gene>
<dbReference type="Proteomes" id="UP001596484">
    <property type="component" value="Unassembled WGS sequence"/>
</dbReference>
<reference evidence="3" key="1">
    <citation type="journal article" date="2019" name="Int. J. Syst. Evol. Microbiol.">
        <title>The Global Catalogue of Microorganisms (GCM) 10K type strain sequencing project: providing services to taxonomists for standard genome sequencing and annotation.</title>
        <authorList>
            <consortium name="The Broad Institute Genomics Platform"/>
            <consortium name="The Broad Institute Genome Sequencing Center for Infectious Disease"/>
            <person name="Wu L."/>
            <person name="Ma J."/>
        </authorList>
    </citation>
    <scope>NUCLEOTIDE SEQUENCE [LARGE SCALE GENOMIC DNA]</scope>
    <source>
        <strain evidence="3">ICMP 19430</strain>
    </source>
</reference>
<keyword evidence="3" id="KW-1185">Reference proteome</keyword>
<evidence type="ECO:0000313" key="3">
    <source>
        <dbReference type="Proteomes" id="UP001596484"/>
    </source>
</evidence>
<organism evidence="2 3">
    <name type="scientific">Rhodococcus daqingensis</name>
    <dbReference type="NCBI Taxonomy" id="2479363"/>
    <lineage>
        <taxon>Bacteria</taxon>
        <taxon>Bacillati</taxon>
        <taxon>Actinomycetota</taxon>
        <taxon>Actinomycetes</taxon>
        <taxon>Mycobacteriales</taxon>
        <taxon>Nocardiaceae</taxon>
        <taxon>Rhodococcus</taxon>
    </lineage>
</organism>
<evidence type="ECO:0000313" key="2">
    <source>
        <dbReference type="EMBL" id="MFC7450877.1"/>
    </source>
</evidence>
<name>A0ABW2S4M9_9NOCA</name>
<protein>
    <submittedName>
        <fullName evidence="2">Uncharacterized protein</fullName>
    </submittedName>
</protein>
<accession>A0ABW2S4M9</accession>
<dbReference type="EMBL" id="JBHTCS010000028">
    <property type="protein sequence ID" value="MFC7450877.1"/>
    <property type="molecule type" value="Genomic_DNA"/>
</dbReference>